<dbReference type="GO" id="GO:0080030">
    <property type="term" value="F:methyl indole-3-acetate esterase activity"/>
    <property type="evidence" value="ECO:0007669"/>
    <property type="project" value="TreeGrafter"/>
</dbReference>
<dbReference type="EMBL" id="JJRY01000005">
    <property type="protein sequence ID" value="KEF38914.1"/>
    <property type="molecule type" value="Genomic_DNA"/>
</dbReference>
<dbReference type="PANTHER" id="PTHR10992:SF1032">
    <property type="entry name" value="METHYLESTERASE 17"/>
    <property type="match status" value="1"/>
</dbReference>
<protein>
    <submittedName>
        <fullName evidence="2">Putative hydrolase or acyltransferase of alpha/beta superfamily</fullName>
    </submittedName>
</protein>
<dbReference type="GO" id="GO:0009696">
    <property type="term" value="P:salicylic acid metabolic process"/>
    <property type="evidence" value="ECO:0007669"/>
    <property type="project" value="TreeGrafter"/>
</dbReference>
<dbReference type="InterPro" id="IPR029058">
    <property type="entry name" value="AB_hydrolase_fold"/>
</dbReference>
<dbReference type="PANTHER" id="PTHR10992">
    <property type="entry name" value="METHYLESTERASE FAMILY MEMBER"/>
    <property type="match status" value="1"/>
</dbReference>
<name>A0A072NMK3_SCHAZ</name>
<dbReference type="GO" id="GO:0016746">
    <property type="term" value="F:acyltransferase activity"/>
    <property type="evidence" value="ECO:0007669"/>
    <property type="project" value="UniProtKB-KW"/>
</dbReference>
<dbReference type="GO" id="GO:0080031">
    <property type="term" value="F:methyl salicylate esterase activity"/>
    <property type="evidence" value="ECO:0007669"/>
    <property type="project" value="TreeGrafter"/>
</dbReference>
<dbReference type="Gene3D" id="3.40.50.1820">
    <property type="entry name" value="alpha/beta hydrolase"/>
    <property type="match status" value="1"/>
</dbReference>
<keyword evidence="2" id="KW-0012">Acyltransferase</keyword>
<proteinExistence type="predicted"/>
<comment type="caution">
    <text evidence="2">The sequence shown here is derived from an EMBL/GenBank/DDBJ whole genome shotgun (WGS) entry which is preliminary data.</text>
</comment>
<dbReference type="AlphaFoldDB" id="A0A072NMK3"/>
<evidence type="ECO:0000313" key="2">
    <source>
        <dbReference type="EMBL" id="KEF38914.1"/>
    </source>
</evidence>
<dbReference type="Pfam" id="PF12697">
    <property type="entry name" value="Abhydrolase_6"/>
    <property type="match status" value="1"/>
</dbReference>
<dbReference type="InterPro" id="IPR000073">
    <property type="entry name" value="AB_hydrolase_1"/>
</dbReference>
<dbReference type="RefSeq" id="WP_035194911.1">
    <property type="nucleotide sequence ID" value="NZ_JJRY01000005.1"/>
</dbReference>
<dbReference type="Proteomes" id="UP000027936">
    <property type="component" value="Unassembled WGS sequence"/>
</dbReference>
<keyword evidence="2" id="KW-0808">Transferase</keyword>
<reference evidence="2 3" key="1">
    <citation type="submission" date="2014-04" db="EMBL/GenBank/DDBJ databases">
        <title>Draft genome sequence of Bacillus azotoformans MEV2011, a (co-) denitrifying strain unable to grow in the presence of oxygen.</title>
        <authorList>
            <person name="Nielsen M."/>
            <person name="Schreiber L."/>
            <person name="Finster K."/>
            <person name="Schramm A."/>
        </authorList>
    </citation>
    <scope>NUCLEOTIDE SEQUENCE [LARGE SCALE GENOMIC DNA]</scope>
    <source>
        <strain evidence="2 3">MEV2011</strain>
    </source>
</reference>
<keyword evidence="2" id="KW-0378">Hydrolase</keyword>
<feature type="domain" description="AB hydrolase-1" evidence="1">
    <location>
        <begin position="4"/>
        <end position="228"/>
    </location>
</feature>
<sequence>MSTFVFIHGAFLGEWCWEKVTPLLQEAGHKVITFDLPSHGNDPTPPSNVSLKDYCNAVCQRIDEEENKVILVGHSFGGMVITQVTEYRSHKIEALVYLSALIPMNGESLMILSEKYKMPPLPITLSEDQMHITLKPSSARGLFYNNCSDEIVIEMEKKLSPQPLLPYITKIEITDENYGKIPRYYIETLKDNALSFKTQREMYTNVPCQAVFTIDTDHSPFLSAPEELTTHLNNISAISGNNS</sequence>
<dbReference type="GO" id="GO:0080032">
    <property type="term" value="F:methyl jasmonate esterase activity"/>
    <property type="evidence" value="ECO:0007669"/>
    <property type="project" value="TreeGrafter"/>
</dbReference>
<organism evidence="2 3">
    <name type="scientific">Schinkia azotoformans MEV2011</name>
    <dbReference type="NCBI Taxonomy" id="1348973"/>
    <lineage>
        <taxon>Bacteria</taxon>
        <taxon>Bacillati</taxon>
        <taxon>Bacillota</taxon>
        <taxon>Bacilli</taxon>
        <taxon>Bacillales</taxon>
        <taxon>Bacillaceae</taxon>
        <taxon>Calidifontibacillus/Schinkia group</taxon>
        <taxon>Schinkia</taxon>
    </lineage>
</organism>
<dbReference type="SUPFAM" id="SSF53474">
    <property type="entry name" value="alpha/beta-Hydrolases"/>
    <property type="match status" value="1"/>
</dbReference>
<evidence type="ECO:0000259" key="1">
    <source>
        <dbReference type="Pfam" id="PF12697"/>
    </source>
</evidence>
<gene>
    <name evidence="2" type="ORF">M670_01730</name>
</gene>
<dbReference type="InterPro" id="IPR045889">
    <property type="entry name" value="MES/HNL"/>
</dbReference>
<dbReference type="OrthoDB" id="9112061at2"/>
<accession>A0A072NMK3</accession>
<dbReference type="PATRIC" id="fig|1348973.3.peg.1689"/>
<dbReference type="GO" id="GO:0009694">
    <property type="term" value="P:jasmonic acid metabolic process"/>
    <property type="evidence" value="ECO:0007669"/>
    <property type="project" value="TreeGrafter"/>
</dbReference>
<evidence type="ECO:0000313" key="3">
    <source>
        <dbReference type="Proteomes" id="UP000027936"/>
    </source>
</evidence>